<evidence type="ECO:0000259" key="7">
    <source>
        <dbReference type="PROSITE" id="PS50928"/>
    </source>
</evidence>
<feature type="transmembrane region" description="Helical" evidence="6">
    <location>
        <begin position="635"/>
        <end position="657"/>
    </location>
</feature>
<feature type="transmembrane region" description="Helical" evidence="6">
    <location>
        <begin position="116"/>
        <end position="143"/>
    </location>
</feature>
<comment type="caution">
    <text evidence="8">The sequence shown here is derived from an EMBL/GenBank/DDBJ whole genome shotgun (WGS) entry which is preliminary data.</text>
</comment>
<name>A0ABR9QEU2_9BACI</name>
<keyword evidence="5 6" id="KW-0472">Membrane</keyword>
<comment type="similarity">
    <text evidence="6">Belongs to the binding-protein-dependent transport system permease family.</text>
</comment>
<evidence type="ECO:0000256" key="1">
    <source>
        <dbReference type="ARBA" id="ARBA00004141"/>
    </source>
</evidence>
<keyword evidence="9" id="KW-1185">Reference proteome</keyword>
<feature type="transmembrane region" description="Helical" evidence="6">
    <location>
        <begin position="380"/>
        <end position="401"/>
    </location>
</feature>
<reference evidence="8 9" key="1">
    <citation type="submission" date="2020-10" db="EMBL/GenBank/DDBJ databases">
        <title>Bacillus sp. HD4P25, an endophyte from a halophyte.</title>
        <authorList>
            <person name="Sun J.-Q."/>
        </authorList>
    </citation>
    <scope>NUCLEOTIDE SEQUENCE [LARGE SCALE GENOMIC DNA]</scope>
    <source>
        <strain evidence="8 9">YIM 93174</strain>
    </source>
</reference>
<feature type="domain" description="ABC transmembrane type-1" evidence="7">
    <location>
        <begin position="451"/>
        <end position="658"/>
    </location>
</feature>
<evidence type="ECO:0000313" key="9">
    <source>
        <dbReference type="Proteomes" id="UP001516662"/>
    </source>
</evidence>
<evidence type="ECO:0000256" key="2">
    <source>
        <dbReference type="ARBA" id="ARBA00022448"/>
    </source>
</evidence>
<dbReference type="InterPro" id="IPR035906">
    <property type="entry name" value="MetI-like_sf"/>
</dbReference>
<evidence type="ECO:0000256" key="5">
    <source>
        <dbReference type="ARBA" id="ARBA00023136"/>
    </source>
</evidence>
<dbReference type="Proteomes" id="UP001516662">
    <property type="component" value="Unassembled WGS sequence"/>
</dbReference>
<evidence type="ECO:0000256" key="6">
    <source>
        <dbReference type="RuleBase" id="RU363032"/>
    </source>
</evidence>
<feature type="transmembrane region" description="Helical" evidence="6">
    <location>
        <begin position="487"/>
        <end position="506"/>
    </location>
</feature>
<feature type="transmembrane region" description="Helical" evidence="6">
    <location>
        <begin position="257"/>
        <end position="277"/>
    </location>
</feature>
<feature type="transmembrane region" description="Helical" evidence="6">
    <location>
        <begin position="82"/>
        <end position="104"/>
    </location>
</feature>
<dbReference type="PANTHER" id="PTHR43839">
    <property type="entry name" value="OPPC IN A BINDING PROTEIN-DEPENDENT TRANSPORT SYSTEM"/>
    <property type="match status" value="1"/>
</dbReference>
<dbReference type="CDD" id="cd06261">
    <property type="entry name" value="TM_PBP2"/>
    <property type="match status" value="1"/>
</dbReference>
<dbReference type="EMBL" id="JADCLJ010000006">
    <property type="protein sequence ID" value="MBE4906764.1"/>
    <property type="molecule type" value="Genomic_DNA"/>
</dbReference>
<feature type="transmembrane region" description="Helical" evidence="6">
    <location>
        <begin position="518"/>
        <end position="537"/>
    </location>
</feature>
<dbReference type="InterPro" id="IPR000515">
    <property type="entry name" value="MetI-like"/>
</dbReference>
<dbReference type="PANTHER" id="PTHR43839:SF3">
    <property type="entry name" value="OLIGOPEPTIDE ABC TRANSPORTER, PERMEASE PROTEIN"/>
    <property type="match status" value="1"/>
</dbReference>
<dbReference type="Pfam" id="PF00528">
    <property type="entry name" value="BPD_transp_1"/>
    <property type="match status" value="2"/>
</dbReference>
<evidence type="ECO:0000256" key="4">
    <source>
        <dbReference type="ARBA" id="ARBA00022989"/>
    </source>
</evidence>
<gene>
    <name evidence="8" type="ORF">IMZ08_01670</name>
</gene>
<protein>
    <submittedName>
        <fullName evidence="8">ABC transporter permease subunit</fullName>
    </submittedName>
</protein>
<feature type="transmembrane region" description="Helical" evidence="6">
    <location>
        <begin position="217"/>
        <end position="235"/>
    </location>
</feature>
<evidence type="ECO:0000313" key="8">
    <source>
        <dbReference type="EMBL" id="MBE4906764.1"/>
    </source>
</evidence>
<dbReference type="Gene3D" id="1.10.3720.10">
    <property type="entry name" value="MetI-like"/>
    <property type="match status" value="2"/>
</dbReference>
<dbReference type="PROSITE" id="PS50928">
    <property type="entry name" value="ABC_TM1"/>
    <property type="match status" value="1"/>
</dbReference>
<sequence>MNKMVKNFILLLLASTAIVYLVFISTLDFYFVNKTNWSVMAQAVFEYYRDLIINQSFGMSMEYPVLSVNDIVSELYGKSLKIIIPAFIISFVLGIILGIIRFIGRDRKTQNKFHKINHLFFGTVPDFFLLITVQFGIILLIRANLIELDLFGDETWFHLLFPTAIISITPIFYISNITYQSLMTEKDRDYVRTAMSKGINQQTITLKHLLWNAWPTIFSYTQTLMLIIISSLPIIERLCFYRGAGHQLIVSLQADDAYVVLGLLLPLLLLVLITVWITDIIKLWIIPISLEQELSESTIQVKRFKRVKWLVDFIKSIPYKTVRLVYSFFTTFLFNTLKLAFYVTLIFPFKIVKRIYFSIVTLSFLRVPKRIFSLIKEYPSFALGIFILAGIAFMALLGPSLPFVDSELKGFRVKYDENMKLVKAPVPPGDAYWFGTDQNGRDLFSIIVHGAKETLMQLLIIVVIRFFISIPLGYFSSINRGTKTLLGFSNSLLSFLPTLILVMLIGNLPSLLEAENRYVILLFVIALLDIGRISEIIRQEFIKINKTEYLVAAVTTGTNWYNLITRHYIPNIYQKIIFIFISDMARIMVLLGGLGIVDVFLSQDLQFDPTVGLTVVNLTFTWPSLLSDSLSDIHIAPWIPFFPSLFIAITIIGLNLFGEGLKNFTDKQKKKKIKQQQEVEKVELLSLESHKKHWDENSSKKKISV</sequence>
<feature type="transmembrane region" description="Helical" evidence="6">
    <location>
        <begin position="155"/>
        <end position="174"/>
    </location>
</feature>
<organism evidence="8 9">
    <name type="scientific">Litchfieldia luteola</name>
    <dbReference type="NCBI Taxonomy" id="682179"/>
    <lineage>
        <taxon>Bacteria</taxon>
        <taxon>Bacillati</taxon>
        <taxon>Bacillota</taxon>
        <taxon>Bacilli</taxon>
        <taxon>Bacillales</taxon>
        <taxon>Bacillaceae</taxon>
        <taxon>Litchfieldia</taxon>
    </lineage>
</organism>
<keyword evidence="3 6" id="KW-0812">Transmembrane</keyword>
<feature type="transmembrane region" description="Helical" evidence="6">
    <location>
        <begin position="324"/>
        <end position="345"/>
    </location>
</feature>
<accession>A0ABR9QEU2</accession>
<keyword evidence="4 6" id="KW-1133">Transmembrane helix</keyword>
<feature type="transmembrane region" description="Helical" evidence="6">
    <location>
        <begin position="455"/>
        <end position="475"/>
    </location>
</feature>
<proteinExistence type="inferred from homology"/>
<keyword evidence="2 6" id="KW-0813">Transport</keyword>
<comment type="subcellular location">
    <subcellularLocation>
        <location evidence="6">Cell membrane</location>
        <topology evidence="6">Multi-pass membrane protein</topology>
    </subcellularLocation>
    <subcellularLocation>
        <location evidence="1">Membrane</location>
        <topology evidence="1">Multi-pass membrane protein</topology>
    </subcellularLocation>
</comment>
<feature type="transmembrane region" description="Helical" evidence="6">
    <location>
        <begin position="351"/>
        <end position="368"/>
    </location>
</feature>
<dbReference type="SUPFAM" id="SSF161098">
    <property type="entry name" value="MetI-like"/>
    <property type="match status" value="2"/>
</dbReference>
<feature type="transmembrane region" description="Helical" evidence="6">
    <location>
        <begin position="576"/>
        <end position="597"/>
    </location>
</feature>
<evidence type="ECO:0000256" key="3">
    <source>
        <dbReference type="ARBA" id="ARBA00022692"/>
    </source>
</evidence>